<protein>
    <submittedName>
        <fullName evidence="2">Pyroglutamyl peptidase</fullName>
    </submittedName>
</protein>
<feature type="compositionally biased region" description="Low complexity" evidence="1">
    <location>
        <begin position="292"/>
        <end position="303"/>
    </location>
</feature>
<name>A0A3N0EG41_9ACTN</name>
<evidence type="ECO:0000313" key="3">
    <source>
        <dbReference type="Proteomes" id="UP000269198"/>
    </source>
</evidence>
<dbReference type="InterPro" id="IPR036440">
    <property type="entry name" value="Peptidase_C15-like_sf"/>
</dbReference>
<dbReference type="Proteomes" id="UP000269198">
    <property type="component" value="Unassembled WGS sequence"/>
</dbReference>
<dbReference type="OrthoDB" id="4555199at2"/>
<dbReference type="SUPFAM" id="SSF53182">
    <property type="entry name" value="Pyrrolidone carboxyl peptidase (pyroglutamate aminopeptidase)"/>
    <property type="match status" value="1"/>
</dbReference>
<evidence type="ECO:0000313" key="2">
    <source>
        <dbReference type="EMBL" id="RNL86850.1"/>
    </source>
</evidence>
<reference evidence="2 3" key="1">
    <citation type="submission" date="2018-11" db="EMBL/GenBank/DDBJ databases">
        <title>The genome draft of YIM 96095.</title>
        <authorList>
            <person name="Tang S.-K."/>
            <person name="Chunyu W.-X."/>
            <person name="Feng Y.-Z."/>
        </authorList>
    </citation>
    <scope>NUCLEOTIDE SEQUENCE [LARGE SCALE GENOMIC DNA]</scope>
    <source>
        <strain evidence="2 3">YIM 96095</strain>
    </source>
</reference>
<gene>
    <name evidence="2" type="ORF">EFW17_02975</name>
</gene>
<dbReference type="Gene3D" id="3.40.630.20">
    <property type="entry name" value="Peptidase C15, pyroglutamyl peptidase I-like"/>
    <property type="match status" value="1"/>
</dbReference>
<organism evidence="2 3">
    <name type="scientific">Halostreptopolyspora alba</name>
    <dbReference type="NCBI Taxonomy" id="2487137"/>
    <lineage>
        <taxon>Bacteria</taxon>
        <taxon>Bacillati</taxon>
        <taxon>Actinomycetota</taxon>
        <taxon>Actinomycetes</taxon>
        <taxon>Streptosporangiales</taxon>
        <taxon>Nocardiopsidaceae</taxon>
        <taxon>Halostreptopolyspora</taxon>
    </lineage>
</organism>
<feature type="compositionally biased region" description="Polar residues" evidence="1">
    <location>
        <begin position="248"/>
        <end position="258"/>
    </location>
</feature>
<evidence type="ECO:0000256" key="1">
    <source>
        <dbReference type="SAM" id="MobiDB-lite"/>
    </source>
</evidence>
<proteinExistence type="predicted"/>
<feature type="region of interest" description="Disordered" evidence="1">
    <location>
        <begin position="286"/>
        <end position="306"/>
    </location>
</feature>
<comment type="caution">
    <text evidence="2">The sequence shown here is derived from an EMBL/GenBank/DDBJ whole genome shotgun (WGS) entry which is preliminary data.</text>
</comment>
<keyword evidence="3" id="KW-1185">Reference proteome</keyword>
<dbReference type="AlphaFoldDB" id="A0A3N0EG41"/>
<dbReference type="EMBL" id="RJMB01000002">
    <property type="protein sequence ID" value="RNL86850.1"/>
    <property type="molecule type" value="Genomic_DNA"/>
</dbReference>
<accession>A0A3N0EG41</accession>
<dbReference type="RefSeq" id="WP_123199678.1">
    <property type="nucleotide sequence ID" value="NZ_RJMB01000002.1"/>
</dbReference>
<sequence length="378" mass="41233">MNDTAPTAEEGRAELEIPQTILRRSGFAAAAPLFSADLASATDLAEATRVVTSHGRRLWTEAIRQDSPDDRPLYWARLGLTARLRGWQPTFELGGDDFRTLLRRLEHAARGHDDLVFPPDDRLLRVIVTGFDPYRLDEDLRRSNPTGAAALDLNGATFDIGEHTAVVRTAIFPVRWRDLTDGIVERALLSQYTATAAAADAVITLSEGDSDDFVLVSHACPWRDDAVDNERVRAPGATPLDQAPYPRTQPQWSPSTLPRRSIVEQGSGRFVVRENTEITEIPPGREEAEVTARGPTPGSRARAGGAGAGFANEVTYRNTRLRAATQRTIPAGHVITPALRPPPEGSEDTVALDGTSLERDRTDILDQLRAIVTAALTV</sequence>
<feature type="region of interest" description="Disordered" evidence="1">
    <location>
        <begin position="235"/>
        <end position="259"/>
    </location>
</feature>